<evidence type="ECO:0000256" key="3">
    <source>
        <dbReference type="ARBA" id="ARBA00022448"/>
    </source>
</evidence>
<dbReference type="GO" id="GO:1904680">
    <property type="term" value="F:peptide transmembrane transporter activity"/>
    <property type="evidence" value="ECO:0007669"/>
    <property type="project" value="TreeGrafter"/>
</dbReference>
<reference evidence="7 8" key="1">
    <citation type="submission" date="2020-02" db="EMBL/GenBank/DDBJ databases">
        <title>Whole-genome analyses of novel actinobacteria.</title>
        <authorList>
            <person name="Sahin N."/>
        </authorList>
    </citation>
    <scope>NUCLEOTIDE SEQUENCE [LARGE SCALE GENOMIC DNA]</scope>
    <source>
        <strain evidence="7 8">A7024</strain>
    </source>
</reference>
<dbReference type="PANTHER" id="PTHR30290:SF10">
    <property type="entry name" value="PERIPLASMIC OLIGOPEPTIDE-BINDING PROTEIN-RELATED"/>
    <property type="match status" value="1"/>
</dbReference>
<dbReference type="Pfam" id="PF00496">
    <property type="entry name" value="SBP_bac_5"/>
    <property type="match status" value="1"/>
</dbReference>
<evidence type="ECO:0000256" key="4">
    <source>
        <dbReference type="ARBA" id="ARBA00022729"/>
    </source>
</evidence>
<dbReference type="GO" id="GO:0042597">
    <property type="term" value="C:periplasmic space"/>
    <property type="evidence" value="ECO:0007669"/>
    <property type="project" value="UniProtKB-ARBA"/>
</dbReference>
<evidence type="ECO:0000256" key="5">
    <source>
        <dbReference type="SAM" id="SignalP"/>
    </source>
</evidence>
<proteinExistence type="inferred from homology"/>
<organism evidence="7 8">
    <name type="scientific">Streptomyces coryli</name>
    <dbReference type="NCBI Taxonomy" id="1128680"/>
    <lineage>
        <taxon>Bacteria</taxon>
        <taxon>Bacillati</taxon>
        <taxon>Actinomycetota</taxon>
        <taxon>Actinomycetes</taxon>
        <taxon>Kitasatosporales</taxon>
        <taxon>Streptomycetaceae</taxon>
        <taxon>Streptomyces</taxon>
    </lineage>
</organism>
<keyword evidence="8" id="KW-1185">Reference proteome</keyword>
<feature type="signal peptide" evidence="5">
    <location>
        <begin position="1"/>
        <end position="22"/>
    </location>
</feature>
<evidence type="ECO:0000256" key="1">
    <source>
        <dbReference type="ARBA" id="ARBA00004196"/>
    </source>
</evidence>
<keyword evidence="4 5" id="KW-0732">Signal</keyword>
<comment type="subcellular location">
    <subcellularLocation>
        <location evidence="1">Cell envelope</location>
    </subcellularLocation>
</comment>
<dbReference type="PIRSF" id="PIRSF002741">
    <property type="entry name" value="MppA"/>
    <property type="match status" value="1"/>
</dbReference>
<dbReference type="GO" id="GO:0043190">
    <property type="term" value="C:ATP-binding cassette (ABC) transporter complex"/>
    <property type="evidence" value="ECO:0007669"/>
    <property type="project" value="InterPro"/>
</dbReference>
<gene>
    <name evidence="7" type="ORF">G5C51_13450</name>
</gene>
<evidence type="ECO:0000256" key="2">
    <source>
        <dbReference type="ARBA" id="ARBA00005695"/>
    </source>
</evidence>
<dbReference type="PROSITE" id="PS51257">
    <property type="entry name" value="PROKAR_LIPOPROTEIN"/>
    <property type="match status" value="1"/>
</dbReference>
<dbReference type="InterPro" id="IPR030678">
    <property type="entry name" value="Peptide/Ni-bd"/>
</dbReference>
<dbReference type="GO" id="GO:0030313">
    <property type="term" value="C:cell envelope"/>
    <property type="evidence" value="ECO:0007669"/>
    <property type="project" value="UniProtKB-SubCell"/>
</dbReference>
<dbReference type="Proteomes" id="UP000481583">
    <property type="component" value="Unassembled WGS sequence"/>
</dbReference>
<sequence>MINRLPRLAAPAGVTLAIALLATGCGSDSGEAAGSGDEVVMGMTDEVTAIDPASGYDVGSWLVFNNVFQSLLSFPNGGTEPEPEAAQSCNFEGTGSKVFTCKLRDGLKFSNGNKLTSKDVKYSFDRTVRIADEGGPASAMLASIGTVETPDAKTVTFKLKYADATFPMKIASGAGSIVDHTEYPADKLRKDGKAVGSGVYKLDKYGKNEAVFSVNPDYKGTAEARNSGMTLKLFHGDTGKLKSALESGDVDLAYRGLAMKDIADLQAKQLGGDEGAQKINVVEGTGAEVQHLVFNMDDPVGGDASVRKAMAYLIDRSALVRDVYERTAEPLYSIVPAGIAGHNTAFYDTYGGRPDVAKARQALRGGGHSGKVKVTLYAPPERFGPGTVPSFKKIAKQLNASGLFDADMKSVPLEQWDKSVKDGKFGVYVRGWVPDYPDPDNFTSPFFGKDNVLGNNYDPGEITDSLIPETAAQPDRGSTVGDFGKVQDKVAADVPVIPLWQGKQYAVAKENILGLENTIDASTVFRFWEIEKGEDDE</sequence>
<dbReference type="GO" id="GO:0015833">
    <property type="term" value="P:peptide transport"/>
    <property type="evidence" value="ECO:0007669"/>
    <property type="project" value="TreeGrafter"/>
</dbReference>
<comment type="caution">
    <text evidence="7">The sequence shown here is derived from an EMBL/GenBank/DDBJ whole genome shotgun (WGS) entry which is preliminary data.</text>
</comment>
<dbReference type="EMBL" id="JAAKZV010000046">
    <property type="protein sequence ID" value="NGN64898.1"/>
    <property type="molecule type" value="Genomic_DNA"/>
</dbReference>
<name>A0A6G4U0J3_9ACTN</name>
<evidence type="ECO:0000259" key="6">
    <source>
        <dbReference type="Pfam" id="PF00496"/>
    </source>
</evidence>
<accession>A0A6G4U0J3</accession>
<dbReference type="InterPro" id="IPR039424">
    <property type="entry name" value="SBP_5"/>
</dbReference>
<feature type="domain" description="Solute-binding protein family 5" evidence="6">
    <location>
        <begin position="80"/>
        <end position="451"/>
    </location>
</feature>
<comment type="similarity">
    <text evidence="2">Belongs to the bacterial solute-binding protein 5 family.</text>
</comment>
<evidence type="ECO:0000313" key="7">
    <source>
        <dbReference type="EMBL" id="NGN64898.1"/>
    </source>
</evidence>
<dbReference type="InterPro" id="IPR000914">
    <property type="entry name" value="SBP_5_dom"/>
</dbReference>
<protein>
    <submittedName>
        <fullName evidence="7">ABC transporter substrate-binding protein</fullName>
    </submittedName>
</protein>
<feature type="chain" id="PRO_5039629453" evidence="5">
    <location>
        <begin position="23"/>
        <end position="537"/>
    </location>
</feature>
<dbReference type="PANTHER" id="PTHR30290">
    <property type="entry name" value="PERIPLASMIC BINDING COMPONENT OF ABC TRANSPORTER"/>
    <property type="match status" value="1"/>
</dbReference>
<dbReference type="AlphaFoldDB" id="A0A6G4U0J3"/>
<dbReference type="Gene3D" id="3.10.105.10">
    <property type="entry name" value="Dipeptide-binding Protein, Domain 3"/>
    <property type="match status" value="1"/>
</dbReference>
<dbReference type="SUPFAM" id="SSF53850">
    <property type="entry name" value="Periplasmic binding protein-like II"/>
    <property type="match status" value="1"/>
</dbReference>
<dbReference type="RefSeq" id="WP_165236826.1">
    <property type="nucleotide sequence ID" value="NZ_JAAKZV010000046.1"/>
</dbReference>
<keyword evidence="3" id="KW-0813">Transport</keyword>
<dbReference type="Gene3D" id="3.40.190.10">
    <property type="entry name" value="Periplasmic binding protein-like II"/>
    <property type="match status" value="1"/>
</dbReference>
<evidence type="ECO:0000313" key="8">
    <source>
        <dbReference type="Proteomes" id="UP000481583"/>
    </source>
</evidence>